<feature type="binding site" evidence="17">
    <location>
        <position position="247"/>
    </location>
    <ligand>
        <name>(6S)-NADPHX</name>
        <dbReference type="ChEBI" id="CHEBI:64076"/>
    </ligand>
</feature>
<evidence type="ECO:0000256" key="8">
    <source>
        <dbReference type="ARBA" id="ARBA00022857"/>
    </source>
</evidence>
<feature type="binding site" evidence="17">
    <location>
        <position position="408"/>
    </location>
    <ligand>
        <name>(6S)-NADPHX</name>
        <dbReference type="ChEBI" id="CHEBI:64076"/>
    </ligand>
</feature>
<feature type="domain" description="YjeF C-terminal" evidence="20">
    <location>
        <begin position="214"/>
        <end position="461"/>
    </location>
</feature>
<feature type="binding site" evidence="17">
    <location>
        <position position="336"/>
    </location>
    <ligand>
        <name>(6S)-NADPHX</name>
        <dbReference type="ChEBI" id="CHEBI:64076"/>
    </ligand>
</feature>
<dbReference type="PANTHER" id="PTHR12592:SF0">
    <property type="entry name" value="ATP-DEPENDENT (S)-NAD(P)H-HYDRATE DEHYDRATASE"/>
    <property type="match status" value="1"/>
</dbReference>
<dbReference type="GO" id="GO:0110051">
    <property type="term" value="P:metabolite repair"/>
    <property type="evidence" value="ECO:0007669"/>
    <property type="project" value="TreeGrafter"/>
</dbReference>
<proteinExistence type="inferred from homology"/>
<keyword evidence="6 17" id="KW-0547">Nucleotide-binding</keyword>
<dbReference type="RefSeq" id="WP_025802366.1">
    <property type="nucleotide sequence ID" value="NZ_CP053842.1"/>
</dbReference>
<evidence type="ECO:0000256" key="12">
    <source>
        <dbReference type="ARBA" id="ARBA00023239"/>
    </source>
</evidence>
<keyword evidence="8 17" id="KW-0521">NADP</keyword>
<comment type="catalytic activity">
    <reaction evidence="1 18 19">
        <text>(6R)-NADHX = (6S)-NADHX</text>
        <dbReference type="Rhea" id="RHEA:32215"/>
        <dbReference type="ChEBI" id="CHEBI:64074"/>
        <dbReference type="ChEBI" id="CHEBI:64075"/>
        <dbReference type="EC" id="5.1.99.6"/>
    </reaction>
</comment>
<accession>A0A7M1LGT4</accession>
<feature type="binding site" evidence="17">
    <location>
        <begin position="379"/>
        <end position="383"/>
    </location>
    <ligand>
        <name>AMP</name>
        <dbReference type="ChEBI" id="CHEBI:456215"/>
    </ligand>
</feature>
<dbReference type="SUPFAM" id="SSF64153">
    <property type="entry name" value="YjeF N-terminal domain-like"/>
    <property type="match status" value="1"/>
</dbReference>
<dbReference type="EMBL" id="CP063078">
    <property type="protein sequence ID" value="QOQ87812.1"/>
    <property type="molecule type" value="Genomic_DNA"/>
</dbReference>
<evidence type="ECO:0000256" key="3">
    <source>
        <dbReference type="ARBA" id="ARBA00006001"/>
    </source>
</evidence>
<comment type="function">
    <text evidence="17">Catalyzes the dehydration of the S-form of NAD(P)HX at the expense of ADP, which is converted to AMP. Together with NAD(P)HX epimerase, which catalyzes the epimerization of the S- and R-forms, the enzyme allows the repair of both epimers of NAD(P)HX, a damaged form of NAD(P)H that is a result of enzymatic or heat-dependent hydration.</text>
</comment>
<evidence type="ECO:0000256" key="18">
    <source>
        <dbReference type="HAMAP-Rule" id="MF_01966"/>
    </source>
</evidence>
<feature type="domain" description="YjeF N-terminal" evidence="21">
    <location>
        <begin position="8"/>
        <end position="205"/>
    </location>
</feature>
<keyword evidence="13" id="KW-0511">Multifunctional enzyme</keyword>
<dbReference type="GO" id="GO:0052856">
    <property type="term" value="F:NAD(P)HX epimerase activity"/>
    <property type="evidence" value="ECO:0007669"/>
    <property type="project" value="UniProtKB-UniRule"/>
</dbReference>
<keyword evidence="9 18" id="KW-0630">Potassium</keyword>
<keyword evidence="5 18" id="KW-0479">Metal-binding</keyword>
<dbReference type="InterPro" id="IPR017953">
    <property type="entry name" value="Carbohydrate_kinase_pred_CS"/>
</dbReference>
<organism evidence="22 23">
    <name type="scientific">Campylobacter corcagiensis</name>
    <dbReference type="NCBI Taxonomy" id="1448857"/>
    <lineage>
        <taxon>Bacteria</taxon>
        <taxon>Pseudomonadati</taxon>
        <taxon>Campylobacterota</taxon>
        <taxon>Epsilonproteobacteria</taxon>
        <taxon>Campylobacterales</taxon>
        <taxon>Campylobacteraceae</taxon>
        <taxon>Campylobacter</taxon>
    </lineage>
</organism>
<dbReference type="AlphaFoldDB" id="A0A7M1LGT4"/>
<feature type="binding site" evidence="18">
    <location>
        <begin position="120"/>
        <end position="126"/>
    </location>
    <ligand>
        <name>(6S)-NADPHX</name>
        <dbReference type="ChEBI" id="CHEBI:64076"/>
    </ligand>
</feature>
<dbReference type="PROSITE" id="PS01050">
    <property type="entry name" value="YJEF_C_2"/>
    <property type="match status" value="1"/>
</dbReference>
<comment type="catalytic activity">
    <reaction evidence="16 17 19">
        <text>(6S)-NADPHX + ADP = AMP + phosphate + NADPH + H(+)</text>
        <dbReference type="Rhea" id="RHEA:32235"/>
        <dbReference type="ChEBI" id="CHEBI:15378"/>
        <dbReference type="ChEBI" id="CHEBI:43474"/>
        <dbReference type="ChEBI" id="CHEBI:57783"/>
        <dbReference type="ChEBI" id="CHEBI:64076"/>
        <dbReference type="ChEBI" id="CHEBI:456215"/>
        <dbReference type="ChEBI" id="CHEBI:456216"/>
        <dbReference type="EC" id="4.2.1.136"/>
    </reaction>
</comment>
<comment type="function">
    <text evidence="18">Catalyzes the epimerization of the S- and R-forms of NAD(P)HX, a damaged form of NAD(P)H that is a result of enzymatic or heat-dependent hydration. This is a prerequisite for the S-specific NAD(P)H-hydrate dehydratase to allow the repair of both epimers of NAD(P)HX.</text>
</comment>
<comment type="similarity">
    <text evidence="17">Belongs to the NnrD/CARKD family.</text>
</comment>
<dbReference type="PROSITE" id="PS51385">
    <property type="entry name" value="YJEF_N"/>
    <property type="match status" value="1"/>
</dbReference>
<evidence type="ECO:0000313" key="23">
    <source>
        <dbReference type="Proteomes" id="UP000594749"/>
    </source>
</evidence>
<sequence>MKNLYLSSAKFDENLTQYYGLNEAILMENAANAIENLVRKKLTKGSRLLVISGGGNNGADGLCVARKLAGDYEVSVMLVSDKLNDMAKFQLNILKKLGVDFIFSYKEEFKFDCFIDAIFGSGFHGELSNEIVEILDTLNSQKGLKIAVDIPTGIDKFGGVKSVAFVADYTVTMGALKLGLFGDLAKDFVGKIKVANLGVSKTKFQSEKSPFYLLEKSDLTLPNRTKQNTNKGDFGHLYIASGEMSGASIMAGLAANAFGTGLVSLVSSEYILNLPPFLMQKSSFKDAKCVVIGPGLGDAKFDLKELTNKKVVIDADLCYRSEILEILDENFVITPHPKEFVSLLKLANIADISVSDLQFNRFKYAQIWSEKFRSVLVLKGANTIIVQNEKLFVSNFGSPALSKGGSGDVLAGMIGALLAQNYSVLNASISSVIAHGLAAQKFRANLYGLNPLDIIEELKWL</sequence>
<dbReference type="Pfam" id="PF03853">
    <property type="entry name" value="YjeF_N"/>
    <property type="match status" value="1"/>
</dbReference>
<comment type="cofactor">
    <cofactor evidence="17">
        <name>Mg(2+)</name>
        <dbReference type="ChEBI" id="CHEBI:18420"/>
    </cofactor>
</comment>
<comment type="catalytic activity">
    <reaction evidence="2 18 19">
        <text>(6R)-NADPHX = (6S)-NADPHX</text>
        <dbReference type="Rhea" id="RHEA:32227"/>
        <dbReference type="ChEBI" id="CHEBI:64076"/>
        <dbReference type="ChEBI" id="CHEBI:64077"/>
        <dbReference type="EC" id="5.1.99.6"/>
    </reaction>
</comment>
<evidence type="ECO:0000256" key="4">
    <source>
        <dbReference type="ARBA" id="ARBA00009524"/>
    </source>
</evidence>
<evidence type="ECO:0000256" key="13">
    <source>
        <dbReference type="ARBA" id="ARBA00023268"/>
    </source>
</evidence>
<dbReference type="InterPro" id="IPR000631">
    <property type="entry name" value="CARKD"/>
</dbReference>
<feature type="binding site" evidence="17">
    <location>
        <position position="295"/>
    </location>
    <ligand>
        <name>(6S)-NADPHX</name>
        <dbReference type="ChEBI" id="CHEBI:64076"/>
    </ligand>
</feature>
<dbReference type="Proteomes" id="UP000594749">
    <property type="component" value="Chromosome"/>
</dbReference>
<dbReference type="NCBIfam" id="TIGR00196">
    <property type="entry name" value="yjeF_cterm"/>
    <property type="match status" value="1"/>
</dbReference>
<evidence type="ECO:0000256" key="5">
    <source>
        <dbReference type="ARBA" id="ARBA00022723"/>
    </source>
</evidence>
<keyword evidence="7 17" id="KW-0067">ATP-binding</keyword>
<evidence type="ECO:0000256" key="19">
    <source>
        <dbReference type="PIRNR" id="PIRNR017184"/>
    </source>
</evidence>
<dbReference type="EC" id="5.1.99.6" evidence="19"/>
<evidence type="ECO:0000256" key="15">
    <source>
        <dbReference type="ARBA" id="ARBA00048238"/>
    </source>
</evidence>
<feature type="binding site" evidence="18">
    <location>
        <position position="116"/>
    </location>
    <ligand>
        <name>K(+)</name>
        <dbReference type="ChEBI" id="CHEBI:29103"/>
    </ligand>
</feature>
<evidence type="ECO:0000259" key="21">
    <source>
        <dbReference type="PROSITE" id="PS51385"/>
    </source>
</evidence>
<evidence type="ECO:0000256" key="2">
    <source>
        <dbReference type="ARBA" id="ARBA00000909"/>
    </source>
</evidence>
<keyword evidence="12 17" id="KW-0456">Lyase</keyword>
<comment type="function">
    <text evidence="14 19">Bifunctional enzyme that catalyzes the epimerization of the S- and R-forms of NAD(P)HX and the dehydration of the S-form of NAD(P)HX at the expense of ADP, which is converted to AMP. This allows the repair of both epimers of NAD(P)HX, a damaged form of NAD(P)H that is a result of enzymatic or heat-dependent hydration.</text>
</comment>
<keyword evidence="23" id="KW-1185">Reference proteome</keyword>
<evidence type="ECO:0000256" key="10">
    <source>
        <dbReference type="ARBA" id="ARBA00023027"/>
    </source>
</evidence>
<reference evidence="22 23" key="1">
    <citation type="submission" date="2020-10" db="EMBL/GenBank/DDBJ databases">
        <title>Campylobacter and Helicobacter PacBio genomes.</title>
        <authorList>
            <person name="Lane C."/>
        </authorList>
    </citation>
    <scope>NUCLEOTIDE SEQUENCE [LARGE SCALE GENOMIC DNA]</scope>
    <source>
        <strain evidence="22 23">2016D-0077</strain>
    </source>
</reference>
<evidence type="ECO:0000256" key="14">
    <source>
        <dbReference type="ARBA" id="ARBA00025153"/>
    </source>
</evidence>
<dbReference type="InterPro" id="IPR004443">
    <property type="entry name" value="YjeF_N_dom"/>
</dbReference>
<dbReference type="CDD" id="cd01171">
    <property type="entry name" value="YXKO-related"/>
    <property type="match status" value="1"/>
</dbReference>
<feature type="binding site" evidence="17">
    <location>
        <position position="407"/>
    </location>
    <ligand>
        <name>AMP</name>
        <dbReference type="ChEBI" id="CHEBI:456215"/>
    </ligand>
</feature>
<comment type="catalytic activity">
    <reaction evidence="15 17 19">
        <text>(6S)-NADHX + ADP = AMP + phosphate + NADH + H(+)</text>
        <dbReference type="Rhea" id="RHEA:32223"/>
        <dbReference type="ChEBI" id="CHEBI:15378"/>
        <dbReference type="ChEBI" id="CHEBI:43474"/>
        <dbReference type="ChEBI" id="CHEBI:57945"/>
        <dbReference type="ChEBI" id="CHEBI:64074"/>
        <dbReference type="ChEBI" id="CHEBI:456215"/>
        <dbReference type="ChEBI" id="CHEBI:456216"/>
        <dbReference type="EC" id="4.2.1.136"/>
    </reaction>
</comment>
<dbReference type="EC" id="4.2.1.136" evidence="19"/>
<evidence type="ECO:0000256" key="7">
    <source>
        <dbReference type="ARBA" id="ARBA00022840"/>
    </source>
</evidence>
<evidence type="ECO:0000256" key="17">
    <source>
        <dbReference type="HAMAP-Rule" id="MF_01965"/>
    </source>
</evidence>
<dbReference type="GO" id="GO:0046496">
    <property type="term" value="P:nicotinamide nucleotide metabolic process"/>
    <property type="evidence" value="ECO:0007669"/>
    <property type="project" value="UniProtKB-UniRule"/>
</dbReference>
<dbReference type="PROSITE" id="PS51383">
    <property type="entry name" value="YJEF_C_3"/>
    <property type="match status" value="1"/>
</dbReference>
<dbReference type="GO" id="GO:0005524">
    <property type="term" value="F:ATP binding"/>
    <property type="evidence" value="ECO:0007669"/>
    <property type="project" value="UniProtKB-UniRule"/>
</dbReference>
<comment type="cofactor">
    <cofactor evidence="18 19">
        <name>K(+)</name>
        <dbReference type="ChEBI" id="CHEBI:29103"/>
    </cofactor>
    <text evidence="18 19">Binds 1 potassium ion per subunit.</text>
</comment>
<evidence type="ECO:0000256" key="6">
    <source>
        <dbReference type="ARBA" id="ARBA00022741"/>
    </source>
</evidence>
<comment type="similarity">
    <text evidence="4 19">In the C-terminal section; belongs to the NnrD/CARKD family.</text>
</comment>
<protein>
    <recommendedName>
        <fullName evidence="19">Bifunctional NAD(P)H-hydrate repair enzyme</fullName>
    </recommendedName>
    <alternativeName>
        <fullName evidence="19">Nicotinamide nucleotide repair protein</fullName>
    </alternativeName>
    <domain>
        <recommendedName>
            <fullName evidence="19">ADP-dependent (S)-NAD(P)H-hydrate dehydratase</fullName>
            <ecNumber evidence="19">4.2.1.136</ecNumber>
        </recommendedName>
        <alternativeName>
            <fullName evidence="19">ADP-dependent NAD(P)HX dehydratase</fullName>
        </alternativeName>
    </domain>
    <domain>
        <recommendedName>
            <fullName evidence="19">NAD(P)H-hydrate epimerase</fullName>
            <ecNumber evidence="19">5.1.99.6</ecNumber>
        </recommendedName>
    </domain>
</protein>
<dbReference type="InterPro" id="IPR030677">
    <property type="entry name" value="Nnr"/>
</dbReference>
<keyword evidence="10 17" id="KW-0520">NAD</keyword>
<comment type="subunit">
    <text evidence="17">Homotetramer.</text>
</comment>
<gene>
    <name evidence="18" type="primary">nnrE</name>
    <name evidence="17" type="synonym">nnrD</name>
    <name evidence="22" type="ORF">IMC76_03130</name>
</gene>
<feature type="binding site" evidence="18">
    <location>
        <position position="152"/>
    </location>
    <ligand>
        <name>K(+)</name>
        <dbReference type="ChEBI" id="CHEBI:29103"/>
    </ligand>
</feature>
<evidence type="ECO:0000313" key="22">
    <source>
        <dbReference type="EMBL" id="QOQ87812.1"/>
    </source>
</evidence>
<dbReference type="OrthoDB" id="9806925at2"/>
<keyword evidence="11 18" id="KW-0413">Isomerase</keyword>
<dbReference type="InterPro" id="IPR029056">
    <property type="entry name" value="Ribokinase-like"/>
</dbReference>
<evidence type="ECO:0000256" key="1">
    <source>
        <dbReference type="ARBA" id="ARBA00000013"/>
    </source>
</evidence>
<dbReference type="PIRSF" id="PIRSF017184">
    <property type="entry name" value="Nnr"/>
    <property type="match status" value="1"/>
</dbReference>
<evidence type="ECO:0000259" key="20">
    <source>
        <dbReference type="PROSITE" id="PS51383"/>
    </source>
</evidence>
<dbReference type="Pfam" id="PF01256">
    <property type="entry name" value="Carb_kinase"/>
    <property type="match status" value="1"/>
</dbReference>
<evidence type="ECO:0000256" key="11">
    <source>
        <dbReference type="ARBA" id="ARBA00023235"/>
    </source>
</evidence>
<dbReference type="SUPFAM" id="SSF53613">
    <property type="entry name" value="Ribokinase-like"/>
    <property type="match status" value="1"/>
</dbReference>
<dbReference type="InterPro" id="IPR036652">
    <property type="entry name" value="YjeF_N_dom_sf"/>
</dbReference>
<evidence type="ECO:0000256" key="9">
    <source>
        <dbReference type="ARBA" id="ARBA00022958"/>
    </source>
</evidence>
<feature type="binding site" evidence="18">
    <location>
        <position position="57"/>
    </location>
    <ligand>
        <name>K(+)</name>
        <dbReference type="ChEBI" id="CHEBI:29103"/>
    </ligand>
</feature>
<dbReference type="HAMAP" id="MF_01965">
    <property type="entry name" value="NADHX_dehydratase"/>
    <property type="match status" value="1"/>
</dbReference>
<dbReference type="Gene3D" id="3.40.50.10260">
    <property type="entry name" value="YjeF N-terminal domain"/>
    <property type="match status" value="1"/>
</dbReference>
<dbReference type="Gene3D" id="3.40.1190.20">
    <property type="match status" value="1"/>
</dbReference>
<evidence type="ECO:0000256" key="16">
    <source>
        <dbReference type="ARBA" id="ARBA00049209"/>
    </source>
</evidence>
<dbReference type="NCBIfam" id="TIGR00197">
    <property type="entry name" value="yjeF_nterm"/>
    <property type="match status" value="1"/>
</dbReference>
<dbReference type="PANTHER" id="PTHR12592">
    <property type="entry name" value="ATP-DEPENDENT (S)-NAD(P)H-HYDRATE DEHYDRATASE FAMILY MEMBER"/>
    <property type="match status" value="1"/>
</dbReference>
<comment type="similarity">
    <text evidence="18">Belongs to the NnrE/AIBP family.</text>
</comment>
<name>A0A7M1LGT4_9BACT</name>
<comment type="similarity">
    <text evidence="3 19">In the N-terminal section; belongs to the NnrE/AIBP family.</text>
</comment>
<feature type="binding site" evidence="18">
    <location>
        <position position="149"/>
    </location>
    <ligand>
        <name>(6S)-NADPHX</name>
        <dbReference type="ChEBI" id="CHEBI:64076"/>
    </ligand>
</feature>
<dbReference type="GO" id="GO:0046872">
    <property type="term" value="F:metal ion binding"/>
    <property type="evidence" value="ECO:0007669"/>
    <property type="project" value="UniProtKB-UniRule"/>
</dbReference>
<dbReference type="GO" id="GO:0052855">
    <property type="term" value="F:ADP-dependent NAD(P)H-hydrate dehydratase activity"/>
    <property type="evidence" value="ECO:0007669"/>
    <property type="project" value="UniProtKB-UniRule"/>
</dbReference>
<comment type="caution">
    <text evidence="18">Lacks conserved residue(s) required for the propagation of feature annotation.</text>
</comment>
<feature type="binding site" evidence="18">
    <location>
        <begin position="56"/>
        <end position="60"/>
    </location>
    <ligand>
        <name>(6S)-NADPHX</name>
        <dbReference type="ChEBI" id="CHEBI:64076"/>
    </ligand>
</feature>
<dbReference type="HAMAP" id="MF_01966">
    <property type="entry name" value="NADHX_epimerase"/>
    <property type="match status" value="1"/>
</dbReference>